<sequence length="148" mass="16850">MPKLAVPDWLTIEADYRLGELTIVNICKNHGISVSALMQARSRYGWPPRNKKTPKDCGPAGRKRLISRMFAVLEKQIERMENTMVEDVEDKEIALLGQLVRTLEKLVDLDSKQVKDAGETAPKTQSESREMLALRKKLSQRIGQFEKV</sequence>
<gene>
    <name evidence="1" type="ORF">MNBD_ALPHA11-1460</name>
</gene>
<reference evidence="1" key="1">
    <citation type="submission" date="2018-06" db="EMBL/GenBank/DDBJ databases">
        <authorList>
            <person name="Zhirakovskaya E."/>
        </authorList>
    </citation>
    <scope>NUCLEOTIDE SEQUENCE</scope>
</reference>
<proteinExistence type="predicted"/>
<accession>A0A3B0U6F4</accession>
<name>A0A3B0U6F4_9ZZZZ</name>
<dbReference type="AlphaFoldDB" id="A0A3B0U6F4"/>
<evidence type="ECO:0000313" key="1">
    <source>
        <dbReference type="EMBL" id="VAW22072.1"/>
    </source>
</evidence>
<protein>
    <submittedName>
        <fullName evidence="1">Uncharacterized protein</fullName>
    </submittedName>
</protein>
<dbReference type="EMBL" id="UOEQ01000394">
    <property type="protein sequence ID" value="VAW22072.1"/>
    <property type="molecule type" value="Genomic_DNA"/>
</dbReference>
<organism evidence="1">
    <name type="scientific">hydrothermal vent metagenome</name>
    <dbReference type="NCBI Taxonomy" id="652676"/>
    <lineage>
        <taxon>unclassified sequences</taxon>
        <taxon>metagenomes</taxon>
        <taxon>ecological metagenomes</taxon>
    </lineage>
</organism>